<feature type="transmembrane region" description="Helical" evidence="1">
    <location>
        <begin position="6"/>
        <end position="27"/>
    </location>
</feature>
<evidence type="ECO:0000313" key="3">
    <source>
        <dbReference type="Proteomes" id="UP000683493"/>
    </source>
</evidence>
<dbReference type="PROSITE" id="PS00409">
    <property type="entry name" value="PROKAR_NTER_METHYL"/>
    <property type="match status" value="1"/>
</dbReference>
<dbReference type="InterPro" id="IPR012902">
    <property type="entry name" value="N_methyl_site"/>
</dbReference>
<evidence type="ECO:0000313" key="2">
    <source>
        <dbReference type="EMBL" id="QWV96041.1"/>
    </source>
</evidence>
<proteinExistence type="predicted"/>
<accession>A0ABX8JFW9</accession>
<organism evidence="2 3">
    <name type="scientific">Geomonas diazotrophica</name>
    <dbReference type="NCBI Taxonomy" id="2843197"/>
    <lineage>
        <taxon>Bacteria</taxon>
        <taxon>Pseudomonadati</taxon>
        <taxon>Thermodesulfobacteriota</taxon>
        <taxon>Desulfuromonadia</taxon>
        <taxon>Geobacterales</taxon>
        <taxon>Geobacteraceae</taxon>
        <taxon>Geomonas</taxon>
    </lineage>
</organism>
<keyword evidence="1" id="KW-0472">Membrane</keyword>
<gene>
    <name evidence="2" type="ORF">KP005_11670</name>
</gene>
<name>A0ABX8JFW9_9BACT</name>
<keyword evidence="1" id="KW-1133">Transmembrane helix</keyword>
<dbReference type="EMBL" id="CP076724">
    <property type="protein sequence ID" value="QWV96041.1"/>
    <property type="molecule type" value="Genomic_DNA"/>
</dbReference>
<dbReference type="Proteomes" id="UP000683493">
    <property type="component" value="Chromosome"/>
</dbReference>
<keyword evidence="3" id="KW-1185">Reference proteome</keyword>
<dbReference type="NCBIfam" id="TIGR02532">
    <property type="entry name" value="IV_pilin_GFxxxE"/>
    <property type="match status" value="1"/>
</dbReference>
<dbReference type="Pfam" id="PF07963">
    <property type="entry name" value="N_methyl"/>
    <property type="match status" value="1"/>
</dbReference>
<protein>
    <submittedName>
        <fullName evidence="2">Prepilin-type N-terminal cleavage/methylation domain-containing protein</fullName>
    </submittedName>
</protein>
<evidence type="ECO:0000256" key="1">
    <source>
        <dbReference type="SAM" id="Phobius"/>
    </source>
</evidence>
<sequence length="164" mass="17838">MTARGFSLVEMVVVVAIASVLIGLATLRFQRYLKGARGEAEISLLFSELQRSRVQAICQRRGTRVRVYPERFEVYSSQCDGDSGVKPVRVFRLTNLLDSNASGWSSGAVIDFKETGVTDDWCSICVDPAGDAGGVDSIVIAATRISVGKRDRGNDCDSENITIK</sequence>
<keyword evidence="1" id="KW-0812">Transmembrane</keyword>
<reference evidence="2 3" key="1">
    <citation type="submission" date="2021-06" db="EMBL/GenBank/DDBJ databases">
        <title>Gemonas diversity in paddy soil.</title>
        <authorList>
            <person name="Liu G."/>
        </authorList>
    </citation>
    <scope>NUCLEOTIDE SEQUENCE [LARGE SCALE GENOMIC DNA]</scope>
    <source>
        <strain evidence="2 3">RG29</strain>
    </source>
</reference>